<name>A0ABS8TKR1_DATST</name>
<accession>A0ABS8TKR1</accession>
<reference evidence="1 2" key="1">
    <citation type="journal article" date="2021" name="BMC Genomics">
        <title>Datura genome reveals duplications of psychoactive alkaloid biosynthetic genes and high mutation rate following tissue culture.</title>
        <authorList>
            <person name="Rajewski A."/>
            <person name="Carter-House D."/>
            <person name="Stajich J."/>
            <person name="Litt A."/>
        </authorList>
    </citation>
    <scope>NUCLEOTIDE SEQUENCE [LARGE SCALE GENOMIC DNA]</scope>
    <source>
        <strain evidence="1">AR-01</strain>
    </source>
</reference>
<sequence>MSASCTNPAASTVPSRPPCLISVFHGPRQVVNLGGLLPNLFKGLLDLRDTIETSPFIYQGDIESRGNSLATAFRANQILLIQCGLGKQYGRQTSSRPDVLDG</sequence>
<protein>
    <submittedName>
        <fullName evidence="1">Uncharacterized protein</fullName>
    </submittedName>
</protein>
<comment type="caution">
    <text evidence="1">The sequence shown here is derived from an EMBL/GenBank/DDBJ whole genome shotgun (WGS) entry which is preliminary data.</text>
</comment>
<organism evidence="1 2">
    <name type="scientific">Datura stramonium</name>
    <name type="common">Jimsonweed</name>
    <name type="synonym">Common thornapple</name>
    <dbReference type="NCBI Taxonomy" id="4076"/>
    <lineage>
        <taxon>Eukaryota</taxon>
        <taxon>Viridiplantae</taxon>
        <taxon>Streptophyta</taxon>
        <taxon>Embryophyta</taxon>
        <taxon>Tracheophyta</taxon>
        <taxon>Spermatophyta</taxon>
        <taxon>Magnoliopsida</taxon>
        <taxon>eudicotyledons</taxon>
        <taxon>Gunneridae</taxon>
        <taxon>Pentapetalae</taxon>
        <taxon>asterids</taxon>
        <taxon>lamiids</taxon>
        <taxon>Solanales</taxon>
        <taxon>Solanaceae</taxon>
        <taxon>Solanoideae</taxon>
        <taxon>Datureae</taxon>
        <taxon>Datura</taxon>
    </lineage>
</organism>
<keyword evidence="2" id="KW-1185">Reference proteome</keyword>
<evidence type="ECO:0000313" key="2">
    <source>
        <dbReference type="Proteomes" id="UP000823775"/>
    </source>
</evidence>
<gene>
    <name evidence="1" type="ORF">HAX54_011900</name>
</gene>
<evidence type="ECO:0000313" key="1">
    <source>
        <dbReference type="EMBL" id="MCD7471451.1"/>
    </source>
</evidence>
<dbReference type="EMBL" id="JACEIK010001684">
    <property type="protein sequence ID" value="MCD7471451.1"/>
    <property type="molecule type" value="Genomic_DNA"/>
</dbReference>
<dbReference type="Proteomes" id="UP000823775">
    <property type="component" value="Unassembled WGS sequence"/>
</dbReference>
<proteinExistence type="predicted"/>